<protein>
    <recommendedName>
        <fullName evidence="5">LysM domain-containing protein</fullName>
    </recommendedName>
</protein>
<dbReference type="InterPro" id="IPR036779">
    <property type="entry name" value="LysM_dom_sf"/>
</dbReference>
<feature type="signal peptide" evidence="3">
    <location>
        <begin position="1"/>
        <end position="25"/>
    </location>
</feature>
<feature type="region of interest" description="Disordered" evidence="2">
    <location>
        <begin position="25"/>
        <end position="55"/>
    </location>
</feature>
<evidence type="ECO:0000313" key="4">
    <source>
        <dbReference type="EMBL" id="SLM17553.1"/>
    </source>
</evidence>
<dbReference type="PROSITE" id="PS51257">
    <property type="entry name" value="PROKAR_LIPOPROTEIN"/>
    <property type="match status" value="1"/>
</dbReference>
<evidence type="ECO:0000256" key="1">
    <source>
        <dbReference type="SAM" id="Coils"/>
    </source>
</evidence>
<reference evidence="4" key="1">
    <citation type="submission" date="2017-02" db="EMBL/GenBank/DDBJ databases">
        <authorList>
            <person name="Regsiter A."/>
            <person name="William W."/>
        </authorList>
    </citation>
    <scope>NUCLEOTIDE SEQUENCE</scope>
    <source>
        <strain evidence="4">BdmA 4</strain>
    </source>
</reference>
<accession>A0A3P3XNR9</accession>
<dbReference type="EMBL" id="FWDO01000004">
    <property type="protein sequence ID" value="SLM17553.1"/>
    <property type="molecule type" value="Genomic_DNA"/>
</dbReference>
<evidence type="ECO:0000256" key="2">
    <source>
        <dbReference type="SAM" id="MobiDB-lite"/>
    </source>
</evidence>
<gene>
    <name evidence="4" type="ORF">SPIRO4BDMA_40122</name>
</gene>
<evidence type="ECO:0000256" key="3">
    <source>
        <dbReference type="SAM" id="SignalP"/>
    </source>
</evidence>
<feature type="compositionally biased region" description="Low complexity" evidence="2">
    <location>
        <begin position="40"/>
        <end position="50"/>
    </location>
</feature>
<dbReference type="AlphaFoldDB" id="A0A3P3XNR9"/>
<keyword evidence="1" id="KW-0175">Coiled coil</keyword>
<proteinExistence type="predicted"/>
<feature type="coiled-coil region" evidence="1">
    <location>
        <begin position="354"/>
        <end position="381"/>
    </location>
</feature>
<name>A0A3P3XNR9_9SPIR</name>
<feature type="chain" id="PRO_5018215881" description="LysM domain-containing protein" evidence="3">
    <location>
        <begin position="26"/>
        <end position="1048"/>
    </location>
</feature>
<keyword evidence="3" id="KW-0732">Signal</keyword>
<sequence length="1048" mass="114660">MKFVKRFLPVLVVVALIFASCATNTGQVPQGTETPPAVTQGGQQEAQPQAQPQPPSVEKYELQNLFQQANTLKTEATDFDLKSVDPDGFLAAGNQHDAVAAAYNNLVETPAQYDGVKAYPLKAELENLVSTWDALIQKDMPIRADAAAKHADEMQAAADNADARTQAPMQYDAGLRYYSQASAFKEASNYAQTITSYQLAAVAFDAAAAAAQVNVLRADIEANGYSKYESIQMYFTMGEDKYKEAQDLWQKDTLDDMSASAASFKEAQNYYSFVVTKGAELKALEGKDKASGAQAEALQVKADVNAPDEYQQALDILAEADQSMQEGSYVKAYSSYWDAASAFETARDAAGAKQQEVTDAIAKAEANLTDAKDRASELGLEDNIYLTAATEHLDKAKALKEEVLYNDALFETNEVSNYIGLSDNFVQQEAQIREKARLEQLAKDKAAAEAAIADAKARMAWADQVDIQSDYPKEYKDASTSMAGAEIAYNNEKYVPAKTLADEVSSTLSDEFQQQVLAAREAAKAKAAQAEEEARQKAANKQAADVAIADAETRMAWANENQVRNDYPDEYKGASVAMVGAYVAYGNEDYMLSKQKAEEVSGILSNDFQTQVAADRAAKEQLAQDKAAADEVMPKARDRMAWADQNNIKADYPTEYNDAFTSMSAAEIAYNNEKYAPATELANEVLSTLSSDFETKVASDRAAKAMQVEIEKAGKAANALGAAHSRMAWADQVKLASDYSDEYRDASTSMQAADSAYSQKEYDATVILANDVVRILSDDFMAKVNGERAAAEAAVAQLAQDKAAADEVMPKARDRMAWADQNNIKAEYPNEYKDASTSMSAAEISYSNEKYVPATTLANEVLSILSPDFEAKVAADRAEKARQAAQAAVAQNMKYAQTAIADAQSRYDWAASKNAANNYPELFKQGGEALADAKTAYNALDYTRAKDLAAQSYWTLMQINEFAPLPSTYKVRLIPQRRDCLWRIAEYTFVYNNPYKWPVLYQANKATFKDPSNPDLIFPGQILKIPSIKGEAREGAWDPDKTYQPLAK</sequence>
<dbReference type="Gene3D" id="3.10.350.10">
    <property type="entry name" value="LysM domain"/>
    <property type="match status" value="1"/>
</dbReference>
<feature type="coiled-coil region" evidence="1">
    <location>
        <begin position="513"/>
        <end position="540"/>
    </location>
</feature>
<organism evidence="4">
    <name type="scientific">uncultured spirochete</name>
    <dbReference type="NCBI Taxonomy" id="156406"/>
    <lineage>
        <taxon>Bacteria</taxon>
        <taxon>Pseudomonadati</taxon>
        <taxon>Spirochaetota</taxon>
        <taxon>Spirochaetia</taxon>
        <taxon>Spirochaetales</taxon>
        <taxon>environmental samples</taxon>
    </lineage>
</organism>
<evidence type="ECO:0008006" key="5">
    <source>
        <dbReference type="Google" id="ProtNLM"/>
    </source>
</evidence>